<organism evidence="3 4">
    <name type="scientific">Saponaria officinalis</name>
    <name type="common">Common soapwort</name>
    <name type="synonym">Lychnis saponaria</name>
    <dbReference type="NCBI Taxonomy" id="3572"/>
    <lineage>
        <taxon>Eukaryota</taxon>
        <taxon>Viridiplantae</taxon>
        <taxon>Streptophyta</taxon>
        <taxon>Embryophyta</taxon>
        <taxon>Tracheophyta</taxon>
        <taxon>Spermatophyta</taxon>
        <taxon>Magnoliopsida</taxon>
        <taxon>eudicotyledons</taxon>
        <taxon>Gunneridae</taxon>
        <taxon>Pentapetalae</taxon>
        <taxon>Caryophyllales</taxon>
        <taxon>Caryophyllaceae</taxon>
        <taxon>Caryophylleae</taxon>
        <taxon>Saponaria</taxon>
    </lineage>
</organism>
<evidence type="ECO:0000256" key="1">
    <source>
        <dbReference type="SAM" id="Phobius"/>
    </source>
</evidence>
<keyword evidence="4" id="KW-1185">Reference proteome</keyword>
<sequence length="186" mass="20181">MPFFVFIAGLSLAIAYKNFNPSKCLEVAVERGRRGHEQVARGKLAAGRRSNGLLLLSRGVADDRGTYVKLLTRVEQLKLLTKAKKTGLLSALEKFGLSLTTIEQPGQLLKAEELEALSAVTNPETPTTLLTPSLSVLILGRAFVFVVPEDHSWKIIWQVLVALFTVVGGSVVAFAASNLVSNHQKN</sequence>
<protein>
    <submittedName>
        <fullName evidence="3">Uncharacterized protein</fullName>
    </submittedName>
</protein>
<keyword evidence="1" id="KW-0812">Transmembrane</keyword>
<evidence type="ECO:0000313" key="3">
    <source>
        <dbReference type="EMBL" id="KAK9733291.1"/>
    </source>
</evidence>
<dbReference type="Proteomes" id="UP001443914">
    <property type="component" value="Unassembled WGS sequence"/>
</dbReference>
<feature type="chain" id="PRO_5043732683" evidence="2">
    <location>
        <begin position="16"/>
        <end position="186"/>
    </location>
</feature>
<dbReference type="EMBL" id="JBDFQZ010000004">
    <property type="protein sequence ID" value="KAK9733291.1"/>
    <property type="molecule type" value="Genomic_DNA"/>
</dbReference>
<accession>A0AAW1LIX3</accession>
<reference evidence="3" key="1">
    <citation type="submission" date="2024-03" db="EMBL/GenBank/DDBJ databases">
        <title>WGS assembly of Saponaria officinalis var. Norfolk2.</title>
        <authorList>
            <person name="Jenkins J."/>
            <person name="Shu S."/>
            <person name="Grimwood J."/>
            <person name="Barry K."/>
            <person name="Goodstein D."/>
            <person name="Schmutz J."/>
            <person name="Leebens-Mack J."/>
            <person name="Osbourn A."/>
        </authorList>
    </citation>
    <scope>NUCLEOTIDE SEQUENCE [LARGE SCALE GENOMIC DNA]</scope>
    <source>
        <strain evidence="3">JIC</strain>
    </source>
</reference>
<evidence type="ECO:0000256" key="2">
    <source>
        <dbReference type="SAM" id="SignalP"/>
    </source>
</evidence>
<keyword evidence="1" id="KW-0472">Membrane</keyword>
<dbReference type="AlphaFoldDB" id="A0AAW1LIX3"/>
<dbReference type="InterPro" id="IPR009500">
    <property type="entry name" value="DUF1118"/>
</dbReference>
<proteinExistence type="predicted"/>
<keyword evidence="2" id="KW-0732">Signal</keyword>
<feature type="transmembrane region" description="Helical" evidence="1">
    <location>
        <begin position="155"/>
        <end position="176"/>
    </location>
</feature>
<name>A0AAW1LIX3_SAPOF</name>
<keyword evidence="1" id="KW-1133">Transmembrane helix</keyword>
<evidence type="ECO:0000313" key="4">
    <source>
        <dbReference type="Proteomes" id="UP001443914"/>
    </source>
</evidence>
<gene>
    <name evidence="3" type="ORF">RND81_04G057800</name>
</gene>
<dbReference type="Pfam" id="PF06549">
    <property type="entry name" value="DUF1118"/>
    <property type="match status" value="1"/>
</dbReference>
<comment type="caution">
    <text evidence="3">The sequence shown here is derived from an EMBL/GenBank/DDBJ whole genome shotgun (WGS) entry which is preliminary data.</text>
</comment>
<feature type="signal peptide" evidence="2">
    <location>
        <begin position="1"/>
        <end position="15"/>
    </location>
</feature>